<name>A0A3Q9JJN8_9GAMM</name>
<proteinExistence type="inferred from homology"/>
<evidence type="ECO:0000313" key="6">
    <source>
        <dbReference type="EMBL" id="AZS51083.1"/>
    </source>
</evidence>
<organism evidence="6 7">
    <name type="scientific">Entomomonas moraniae</name>
    <dbReference type="NCBI Taxonomy" id="2213226"/>
    <lineage>
        <taxon>Bacteria</taxon>
        <taxon>Pseudomonadati</taxon>
        <taxon>Pseudomonadota</taxon>
        <taxon>Gammaproteobacteria</taxon>
        <taxon>Pseudomonadales</taxon>
        <taxon>Pseudomonadaceae</taxon>
        <taxon>Entomomonas</taxon>
    </lineage>
</organism>
<dbReference type="InterPro" id="IPR029052">
    <property type="entry name" value="Metallo-depent_PP-like"/>
</dbReference>
<reference evidence="7" key="1">
    <citation type="submission" date="2018-06" db="EMBL/GenBank/DDBJ databases">
        <title>Complete genome of Pseudomonas insecticola strain QZS01.</title>
        <authorList>
            <person name="Wang J."/>
            <person name="Su Q."/>
        </authorList>
    </citation>
    <scope>NUCLEOTIDE SEQUENCE [LARGE SCALE GENOMIC DNA]</scope>
    <source>
        <strain evidence="7">QZS01</strain>
    </source>
</reference>
<dbReference type="EMBL" id="CP029822">
    <property type="protein sequence ID" value="AZS51083.1"/>
    <property type="molecule type" value="Genomic_DNA"/>
</dbReference>
<keyword evidence="7" id="KW-1185">Reference proteome</keyword>
<dbReference type="InterPro" id="IPR050884">
    <property type="entry name" value="CNP_phosphodiesterase-III"/>
</dbReference>
<sequence>MLFAHISDLHFRSDGRKLYDFIDTNTANAEVINRINSLTEKPDAVIITGDITNCGLENEYKVAKRILGHLQYPILIVPGNHDNKSFFLKAFQPLCPLLGDNPQQIAYKVDHDEAQLLFIDSTEPGTHAGQLSDYTLQWLDNALDQSNKPSYLFMHHPPVALGNLQMDRIGCQNGHELLKLIDKYPHLIRIFCGHVHRTMFTQYKQTIIASAPGTVHQVPYSSSDPTDLYCLEPAAMLMHRLVPKTGLVTYSQPLTQISGPYRYESAISCPGD</sequence>
<evidence type="ECO:0000256" key="2">
    <source>
        <dbReference type="ARBA" id="ARBA00022801"/>
    </source>
</evidence>
<dbReference type="InterPro" id="IPR042283">
    <property type="entry name" value="GpdQ_catalytic"/>
</dbReference>
<dbReference type="PANTHER" id="PTHR42988:SF2">
    <property type="entry name" value="CYCLIC NUCLEOTIDE PHOSPHODIESTERASE CBUA0032-RELATED"/>
    <property type="match status" value="1"/>
</dbReference>
<dbReference type="AlphaFoldDB" id="A0A3Q9JJN8"/>
<evidence type="ECO:0000256" key="3">
    <source>
        <dbReference type="ARBA" id="ARBA00023004"/>
    </source>
</evidence>
<dbReference type="Proteomes" id="UP000273143">
    <property type="component" value="Chromosome"/>
</dbReference>
<dbReference type="InterPro" id="IPR026575">
    <property type="entry name" value="GpdQ/CpdA-like"/>
</dbReference>
<feature type="domain" description="Calcineurin-like phosphoesterase" evidence="5">
    <location>
        <begin position="1"/>
        <end position="197"/>
    </location>
</feature>
<evidence type="ECO:0000256" key="4">
    <source>
        <dbReference type="ARBA" id="ARBA00025742"/>
    </source>
</evidence>
<evidence type="ECO:0000259" key="5">
    <source>
        <dbReference type="Pfam" id="PF00149"/>
    </source>
</evidence>
<dbReference type="GO" id="GO:0046872">
    <property type="term" value="F:metal ion binding"/>
    <property type="evidence" value="ECO:0007669"/>
    <property type="project" value="UniProtKB-KW"/>
</dbReference>
<keyword evidence="2" id="KW-0378">Hydrolase</keyword>
<dbReference type="KEGG" id="emo:DM558_10000"/>
<dbReference type="PANTHER" id="PTHR42988">
    <property type="entry name" value="PHOSPHOHYDROLASE"/>
    <property type="match status" value="1"/>
</dbReference>
<evidence type="ECO:0000313" key="7">
    <source>
        <dbReference type="Proteomes" id="UP000273143"/>
    </source>
</evidence>
<dbReference type="Gene3D" id="3.30.750.180">
    <property type="entry name" value="GpdQ, beta-strand dimerisation domain"/>
    <property type="match status" value="1"/>
</dbReference>
<gene>
    <name evidence="6" type="ORF">DM558_10000</name>
</gene>
<dbReference type="CDD" id="cd07402">
    <property type="entry name" value="MPP_GpdQ"/>
    <property type="match status" value="1"/>
</dbReference>
<dbReference type="Gene3D" id="3.60.21.40">
    <property type="entry name" value="GpdQ, catalytic alpha/beta sandwich domain"/>
    <property type="match status" value="1"/>
</dbReference>
<dbReference type="RefSeq" id="WP_127163880.1">
    <property type="nucleotide sequence ID" value="NZ_CP029822.1"/>
</dbReference>
<comment type="similarity">
    <text evidence="4">Belongs to the cyclic nucleotide phosphodiesterase class-III family.</text>
</comment>
<evidence type="ECO:0000256" key="1">
    <source>
        <dbReference type="ARBA" id="ARBA00022723"/>
    </source>
</evidence>
<keyword evidence="1" id="KW-0479">Metal-binding</keyword>
<accession>A0A3Q9JJN8</accession>
<dbReference type="GO" id="GO:0004112">
    <property type="term" value="F:cyclic-nucleotide phosphodiesterase activity"/>
    <property type="evidence" value="ECO:0007669"/>
    <property type="project" value="InterPro"/>
</dbReference>
<dbReference type="InterPro" id="IPR042281">
    <property type="entry name" value="GpdQ_beta-strand"/>
</dbReference>
<keyword evidence="3" id="KW-0408">Iron</keyword>
<dbReference type="Pfam" id="PF00149">
    <property type="entry name" value="Metallophos"/>
    <property type="match status" value="1"/>
</dbReference>
<dbReference type="SUPFAM" id="SSF56300">
    <property type="entry name" value="Metallo-dependent phosphatases"/>
    <property type="match status" value="1"/>
</dbReference>
<dbReference type="InterPro" id="IPR004843">
    <property type="entry name" value="Calcineurin-like_PHP"/>
</dbReference>
<protein>
    <submittedName>
        <fullName evidence="6">Phosphodiesterase</fullName>
    </submittedName>
</protein>